<dbReference type="RefSeq" id="WP_092497252.1">
    <property type="nucleotide sequence ID" value="NZ_FNFV01000001.1"/>
</dbReference>
<dbReference type="AlphaFoldDB" id="A0A1G8Y4F7"/>
<evidence type="ECO:0000313" key="4">
    <source>
        <dbReference type="Proteomes" id="UP000199328"/>
    </source>
</evidence>
<dbReference type="Gene3D" id="3.30.1370.110">
    <property type="match status" value="1"/>
</dbReference>
<accession>A0A1G8Y4F7</accession>
<dbReference type="EMBL" id="FNFV01000001">
    <property type="protein sequence ID" value="SDJ97661.1"/>
    <property type="molecule type" value="Genomic_DNA"/>
</dbReference>
<dbReference type="STRING" id="990712.SAMN05216257_101179"/>
<dbReference type="Pfam" id="PF01713">
    <property type="entry name" value="Smr"/>
    <property type="match status" value="1"/>
</dbReference>
<feature type="region of interest" description="Disordered" evidence="1">
    <location>
        <begin position="1"/>
        <end position="43"/>
    </location>
</feature>
<dbReference type="InterPro" id="IPR036063">
    <property type="entry name" value="Smr_dom_sf"/>
</dbReference>
<feature type="domain" description="Smr" evidence="2">
    <location>
        <begin position="117"/>
        <end position="206"/>
    </location>
</feature>
<dbReference type="OrthoDB" id="7165597at2"/>
<protein>
    <submittedName>
        <fullName evidence="3">DNA-nicking endonuclease, Smr domain</fullName>
    </submittedName>
</protein>
<dbReference type="PANTHER" id="PTHR35562:SF2">
    <property type="entry name" value="DNA ENDONUCLEASE SMRA-RELATED"/>
    <property type="match status" value="1"/>
</dbReference>
<organism evidence="3 4">
    <name type="scientific">Meinhardsimonia xiamenensis</name>
    <dbReference type="NCBI Taxonomy" id="990712"/>
    <lineage>
        <taxon>Bacteria</taxon>
        <taxon>Pseudomonadati</taxon>
        <taxon>Pseudomonadota</taxon>
        <taxon>Alphaproteobacteria</taxon>
        <taxon>Rhodobacterales</taxon>
        <taxon>Paracoccaceae</taxon>
        <taxon>Meinhardsimonia</taxon>
    </lineage>
</organism>
<evidence type="ECO:0000313" key="3">
    <source>
        <dbReference type="EMBL" id="SDJ97661.1"/>
    </source>
</evidence>
<name>A0A1G8Y4F7_9RHOB</name>
<dbReference type="PANTHER" id="PTHR35562">
    <property type="entry name" value="DNA ENDONUCLEASE SMRA-RELATED"/>
    <property type="match status" value="1"/>
</dbReference>
<evidence type="ECO:0000256" key="1">
    <source>
        <dbReference type="SAM" id="MobiDB-lite"/>
    </source>
</evidence>
<evidence type="ECO:0000259" key="2">
    <source>
        <dbReference type="PROSITE" id="PS50828"/>
    </source>
</evidence>
<dbReference type="GO" id="GO:0004519">
    <property type="term" value="F:endonuclease activity"/>
    <property type="evidence" value="ECO:0007669"/>
    <property type="project" value="UniProtKB-KW"/>
</dbReference>
<proteinExistence type="predicted"/>
<dbReference type="SUPFAM" id="SSF160443">
    <property type="entry name" value="SMR domain-like"/>
    <property type="match status" value="1"/>
</dbReference>
<keyword evidence="3" id="KW-0255">Endonuclease</keyword>
<dbReference type="PROSITE" id="PS50828">
    <property type="entry name" value="SMR"/>
    <property type="match status" value="1"/>
</dbReference>
<keyword evidence="4" id="KW-1185">Reference proteome</keyword>
<dbReference type="SMART" id="SM00463">
    <property type="entry name" value="SMR"/>
    <property type="match status" value="1"/>
</dbReference>
<dbReference type="InterPro" id="IPR002625">
    <property type="entry name" value="Smr_dom"/>
</dbReference>
<dbReference type="Proteomes" id="UP000199328">
    <property type="component" value="Unassembled WGS sequence"/>
</dbReference>
<gene>
    <name evidence="3" type="ORF">SAMN05216257_101179</name>
</gene>
<keyword evidence="3" id="KW-0378">Hydrolase</keyword>
<reference evidence="4" key="1">
    <citation type="submission" date="2016-10" db="EMBL/GenBank/DDBJ databases">
        <authorList>
            <person name="Varghese N."/>
            <person name="Submissions S."/>
        </authorList>
    </citation>
    <scope>NUCLEOTIDE SEQUENCE [LARGE SCALE GENOMIC DNA]</scope>
    <source>
        <strain evidence="4">CGMCC 1.10789</strain>
    </source>
</reference>
<sequence length="211" mass="23652">MSRRRERRLTEEERRLWSRVAASARPMRAGNGAGPLEGLPETLAPRELEPPRAAVLPGAVPDTPEHVERVEPFRIGEKAQTWATTAAEPRREEATISLDRRSLRRLARGKTAPEARIDLHGMTLDEAHEALTRFILSAQARGLRLVLVITGKGSGREEPPFPYRRGILRRQVPVWLRTGPMALAVAEVGTAHRRHGGEGALYVRLRKTPRR</sequence>
<keyword evidence="3" id="KW-0540">Nuclease</keyword>